<feature type="transmembrane region" description="Helical" evidence="6">
    <location>
        <begin position="270"/>
        <end position="288"/>
    </location>
</feature>
<evidence type="ECO:0000259" key="7">
    <source>
        <dbReference type="Pfam" id="PF01694"/>
    </source>
</evidence>
<feature type="domain" description="Peptidase S54 rhomboid" evidence="7">
    <location>
        <begin position="228"/>
        <end position="364"/>
    </location>
</feature>
<feature type="transmembrane region" description="Helical" evidence="6">
    <location>
        <begin position="398"/>
        <end position="419"/>
    </location>
</feature>
<sequence>MRNGGGGAAAVEEKALQQAPSRLFANGVSRIDNLYTQQGKKGTNQDAMIVLENSSAISAPLYQETILACNFTFSITRNHLLSQNPAGIPLHNFKKSLFVNKNRMEDTPKLQTHIEIKPIQPPKPRISVELTAEELLKEQKLPFPFFRPLSQRKENTWVISLFVILHLIAFAATMIINDCWSNSHGQCALRPLGRFSFQPLSENPLLGPSSSALNEMGALRQRYLAKDQEFWRLFTSPCLHAGVFHLLINLSCVIFVGIHLEQEFGPLRIGIIYVLSALTGSLVAALFLQDRPSVASSSALFGLLGAMLSGLIWNWKFYSRKFATLVAFCAMLMLNFILGLMPYVNNFSNIGGFVSGFLLGFVLLFKPQLGKMYQNKGGLFEYDVKHSVKLKQKLDRPVLRSISLVIFSLLVAGVIVAVVQGINVNKYCTWCHYIDCVPFKWWSCGSKTTHCETMANSDHMTLTCSGNGKFRVFPFVSLSQARVEDLCNLLCS</sequence>
<dbReference type="EC" id="3.4.21.105" evidence="6"/>
<evidence type="ECO:0000256" key="3">
    <source>
        <dbReference type="ARBA" id="ARBA00022692"/>
    </source>
</evidence>
<organism evidence="8 9">
    <name type="scientific">Forsythia ovata</name>
    <dbReference type="NCBI Taxonomy" id="205694"/>
    <lineage>
        <taxon>Eukaryota</taxon>
        <taxon>Viridiplantae</taxon>
        <taxon>Streptophyta</taxon>
        <taxon>Embryophyta</taxon>
        <taxon>Tracheophyta</taxon>
        <taxon>Spermatophyta</taxon>
        <taxon>Magnoliopsida</taxon>
        <taxon>eudicotyledons</taxon>
        <taxon>Gunneridae</taxon>
        <taxon>Pentapetalae</taxon>
        <taxon>asterids</taxon>
        <taxon>lamiids</taxon>
        <taxon>Lamiales</taxon>
        <taxon>Oleaceae</taxon>
        <taxon>Forsythieae</taxon>
        <taxon>Forsythia</taxon>
    </lineage>
</organism>
<reference evidence="9" key="1">
    <citation type="submission" date="2024-07" db="EMBL/GenBank/DDBJ databases">
        <title>Two chromosome-level genome assemblies of Korean endemic species Abeliophyllum distichum and Forsythia ovata (Oleaceae).</title>
        <authorList>
            <person name="Jang H."/>
        </authorList>
    </citation>
    <scope>NUCLEOTIDE SEQUENCE [LARGE SCALE GENOMIC DNA]</scope>
</reference>
<evidence type="ECO:0000256" key="6">
    <source>
        <dbReference type="RuleBase" id="RU362115"/>
    </source>
</evidence>
<keyword evidence="9" id="KW-1185">Reference proteome</keyword>
<comment type="catalytic activity">
    <reaction evidence="6">
        <text>Cleaves type-1 transmembrane domains using a catalytic dyad composed of serine and histidine that are contributed by different transmembrane domains.</text>
        <dbReference type="EC" id="3.4.21.105"/>
    </reaction>
</comment>
<proteinExistence type="inferred from homology"/>
<feature type="transmembrane region" description="Helical" evidence="6">
    <location>
        <begin position="347"/>
        <end position="365"/>
    </location>
</feature>
<comment type="function">
    <text evidence="6">Serine protease involved in intramembrane proteolysis.</text>
</comment>
<dbReference type="GO" id="GO:0008236">
    <property type="term" value="F:serine-type peptidase activity"/>
    <property type="evidence" value="ECO:0007669"/>
    <property type="project" value="UniProtKB-KW"/>
</dbReference>
<dbReference type="InterPro" id="IPR022764">
    <property type="entry name" value="Peptidase_S54_rhomboid_dom"/>
</dbReference>
<evidence type="ECO:0000256" key="4">
    <source>
        <dbReference type="ARBA" id="ARBA00022989"/>
    </source>
</evidence>
<keyword evidence="4 6" id="KW-1133">Transmembrane helix</keyword>
<dbReference type="Proteomes" id="UP001604277">
    <property type="component" value="Unassembled WGS sequence"/>
</dbReference>
<dbReference type="GO" id="GO:0016020">
    <property type="term" value="C:membrane"/>
    <property type="evidence" value="ECO:0007669"/>
    <property type="project" value="UniProtKB-SubCell"/>
</dbReference>
<dbReference type="EMBL" id="JBFOLJ010000013">
    <property type="protein sequence ID" value="KAL2484178.1"/>
    <property type="molecule type" value="Genomic_DNA"/>
</dbReference>
<dbReference type="PANTHER" id="PTHR22936:SF75">
    <property type="entry name" value="RHOMBOID-LIKE PROTEIN 8"/>
    <property type="match status" value="1"/>
</dbReference>
<evidence type="ECO:0000313" key="8">
    <source>
        <dbReference type="EMBL" id="KAL2484178.1"/>
    </source>
</evidence>
<keyword evidence="5 6" id="KW-0472">Membrane</keyword>
<evidence type="ECO:0000256" key="5">
    <source>
        <dbReference type="ARBA" id="ARBA00023136"/>
    </source>
</evidence>
<evidence type="ECO:0000313" key="9">
    <source>
        <dbReference type="Proteomes" id="UP001604277"/>
    </source>
</evidence>
<dbReference type="GO" id="GO:0006508">
    <property type="term" value="P:proteolysis"/>
    <property type="evidence" value="ECO:0007669"/>
    <property type="project" value="UniProtKB-KW"/>
</dbReference>
<dbReference type="SUPFAM" id="SSF144091">
    <property type="entry name" value="Rhomboid-like"/>
    <property type="match status" value="1"/>
</dbReference>
<dbReference type="PANTHER" id="PTHR22936">
    <property type="entry name" value="RHOMBOID-RELATED"/>
    <property type="match status" value="1"/>
</dbReference>
<evidence type="ECO:0000256" key="2">
    <source>
        <dbReference type="ARBA" id="ARBA00009045"/>
    </source>
</evidence>
<name>A0ABD1R8Q7_9LAMI</name>
<comment type="caution">
    <text evidence="8">The sequence shown here is derived from an EMBL/GenBank/DDBJ whole genome shotgun (WGS) entry which is preliminary data.</text>
</comment>
<feature type="transmembrane region" description="Helical" evidence="6">
    <location>
        <begin position="239"/>
        <end position="258"/>
    </location>
</feature>
<feature type="transmembrane region" description="Helical" evidence="6">
    <location>
        <begin position="322"/>
        <end position="341"/>
    </location>
</feature>
<keyword evidence="3 6" id="KW-0812">Transmembrane</keyword>
<comment type="similarity">
    <text evidence="2 6">Belongs to the peptidase S54 family.</text>
</comment>
<feature type="transmembrane region" description="Helical" evidence="6">
    <location>
        <begin position="294"/>
        <end position="315"/>
    </location>
</feature>
<comment type="subcellular location">
    <subcellularLocation>
        <location evidence="1 6">Membrane</location>
        <topology evidence="1 6">Multi-pass membrane protein</topology>
    </subcellularLocation>
</comment>
<dbReference type="InterPro" id="IPR035952">
    <property type="entry name" value="Rhomboid-like_sf"/>
</dbReference>
<keyword evidence="6" id="KW-0720">Serine protease</keyword>
<gene>
    <name evidence="8" type="ORF">Fot_45622</name>
</gene>
<evidence type="ECO:0000256" key="1">
    <source>
        <dbReference type="ARBA" id="ARBA00004141"/>
    </source>
</evidence>
<feature type="transmembrane region" description="Helical" evidence="6">
    <location>
        <begin position="157"/>
        <end position="176"/>
    </location>
</feature>
<protein>
    <recommendedName>
        <fullName evidence="6">RHOMBOID-like protein</fullName>
        <ecNumber evidence="6">3.4.21.105</ecNumber>
    </recommendedName>
</protein>
<dbReference type="InterPro" id="IPR002610">
    <property type="entry name" value="Peptidase_S54_rhomboid-like"/>
</dbReference>
<keyword evidence="6" id="KW-0645">Protease</keyword>
<dbReference type="Pfam" id="PF01694">
    <property type="entry name" value="Rhomboid"/>
    <property type="match status" value="1"/>
</dbReference>
<dbReference type="AlphaFoldDB" id="A0ABD1R8Q7"/>
<dbReference type="Gene3D" id="1.20.1540.10">
    <property type="entry name" value="Rhomboid-like"/>
    <property type="match status" value="1"/>
</dbReference>
<keyword evidence="6" id="KW-0378">Hydrolase</keyword>
<accession>A0ABD1R8Q7</accession>